<evidence type="ECO:0000313" key="2">
    <source>
        <dbReference type="Proteomes" id="UP001056120"/>
    </source>
</evidence>
<dbReference type="EMBL" id="CM042025">
    <property type="protein sequence ID" value="KAI3806445.1"/>
    <property type="molecule type" value="Genomic_DNA"/>
</dbReference>
<dbReference type="Proteomes" id="UP001056120">
    <property type="component" value="Linkage Group LG08"/>
</dbReference>
<sequence>MPATDTSTDIDTAGFTDGRHRRHRTRYNRRHRTTNEVVFNDYTCNKLESEVHSLDNQGKQCRICHLKADGDDDYDHDHDEDDDEVVEEIGEPMELGCDCKGDLATAHMKCAVTWFLIKGDLTCEICGAIVQNVCEMAQNVTLQEVNHDDAEIQVLEESFTGPISEPQSESSLNGHKLVNVLLGCMVFAFIISWLFHFNMSH</sequence>
<evidence type="ECO:0000313" key="1">
    <source>
        <dbReference type="EMBL" id="KAI3806445.1"/>
    </source>
</evidence>
<protein>
    <submittedName>
        <fullName evidence="1">Uncharacterized protein</fullName>
    </submittedName>
</protein>
<name>A0ACB9IEL3_9ASTR</name>
<keyword evidence="2" id="KW-1185">Reference proteome</keyword>
<gene>
    <name evidence="1" type="ORF">L1987_22350</name>
</gene>
<accession>A0ACB9IEL3</accession>
<organism evidence="1 2">
    <name type="scientific">Smallanthus sonchifolius</name>
    <dbReference type="NCBI Taxonomy" id="185202"/>
    <lineage>
        <taxon>Eukaryota</taxon>
        <taxon>Viridiplantae</taxon>
        <taxon>Streptophyta</taxon>
        <taxon>Embryophyta</taxon>
        <taxon>Tracheophyta</taxon>
        <taxon>Spermatophyta</taxon>
        <taxon>Magnoliopsida</taxon>
        <taxon>eudicotyledons</taxon>
        <taxon>Gunneridae</taxon>
        <taxon>Pentapetalae</taxon>
        <taxon>asterids</taxon>
        <taxon>campanulids</taxon>
        <taxon>Asterales</taxon>
        <taxon>Asteraceae</taxon>
        <taxon>Asteroideae</taxon>
        <taxon>Heliantheae alliance</taxon>
        <taxon>Millerieae</taxon>
        <taxon>Smallanthus</taxon>
    </lineage>
</organism>
<reference evidence="2" key="1">
    <citation type="journal article" date="2022" name="Mol. Ecol. Resour.">
        <title>The genomes of chicory, endive, great burdock and yacon provide insights into Asteraceae palaeo-polyploidization history and plant inulin production.</title>
        <authorList>
            <person name="Fan W."/>
            <person name="Wang S."/>
            <person name="Wang H."/>
            <person name="Wang A."/>
            <person name="Jiang F."/>
            <person name="Liu H."/>
            <person name="Zhao H."/>
            <person name="Xu D."/>
            <person name="Zhang Y."/>
        </authorList>
    </citation>
    <scope>NUCLEOTIDE SEQUENCE [LARGE SCALE GENOMIC DNA]</scope>
    <source>
        <strain evidence="2">cv. Yunnan</strain>
    </source>
</reference>
<reference evidence="1 2" key="2">
    <citation type="journal article" date="2022" name="Mol. Ecol. Resour.">
        <title>The genomes of chicory, endive, great burdock and yacon provide insights into Asteraceae paleo-polyploidization history and plant inulin production.</title>
        <authorList>
            <person name="Fan W."/>
            <person name="Wang S."/>
            <person name="Wang H."/>
            <person name="Wang A."/>
            <person name="Jiang F."/>
            <person name="Liu H."/>
            <person name="Zhao H."/>
            <person name="Xu D."/>
            <person name="Zhang Y."/>
        </authorList>
    </citation>
    <scope>NUCLEOTIDE SEQUENCE [LARGE SCALE GENOMIC DNA]</scope>
    <source>
        <strain evidence="2">cv. Yunnan</strain>
        <tissue evidence="1">Leaves</tissue>
    </source>
</reference>
<proteinExistence type="predicted"/>
<comment type="caution">
    <text evidence="1">The sequence shown here is derived from an EMBL/GenBank/DDBJ whole genome shotgun (WGS) entry which is preliminary data.</text>
</comment>